<proteinExistence type="predicted"/>
<dbReference type="OrthoDB" id="5529571at2759"/>
<dbReference type="GO" id="GO:0045040">
    <property type="term" value="P:protein insertion into mitochondrial outer membrane"/>
    <property type="evidence" value="ECO:0007669"/>
    <property type="project" value="TreeGrafter"/>
</dbReference>
<organism evidence="1 2">
    <name type="scientific">Candida viswanathii</name>
    <dbReference type="NCBI Taxonomy" id="5486"/>
    <lineage>
        <taxon>Eukaryota</taxon>
        <taxon>Fungi</taxon>
        <taxon>Dikarya</taxon>
        <taxon>Ascomycota</taxon>
        <taxon>Saccharomycotina</taxon>
        <taxon>Pichiomycetes</taxon>
        <taxon>Debaryomycetaceae</taxon>
        <taxon>Candida/Lodderomyces clade</taxon>
        <taxon>Candida</taxon>
    </lineage>
</organism>
<accession>A0A367Y0R1</accession>
<dbReference type="GO" id="GO:0005741">
    <property type="term" value="C:mitochondrial outer membrane"/>
    <property type="evidence" value="ECO:0007669"/>
    <property type="project" value="InterPro"/>
</dbReference>
<reference evidence="1 2" key="1">
    <citation type="submission" date="2018-06" db="EMBL/GenBank/DDBJ databases">
        <title>Whole genome sequencing of Candida tropicalis (genome annotated by CSBL at Korea University).</title>
        <authorList>
            <person name="Ahn J."/>
        </authorList>
    </citation>
    <scope>NUCLEOTIDE SEQUENCE [LARGE SCALE GENOMIC DNA]</scope>
    <source>
        <strain evidence="1 2">ATCC 20962</strain>
    </source>
</reference>
<dbReference type="PANTHER" id="PTHR28241">
    <property type="entry name" value="MITOCHONDRIAL IMPORT PROTEIN 1"/>
    <property type="match status" value="1"/>
</dbReference>
<dbReference type="Pfam" id="PF08219">
    <property type="entry name" value="TOM13"/>
    <property type="match status" value="1"/>
</dbReference>
<dbReference type="PANTHER" id="PTHR28241:SF1">
    <property type="entry name" value="MITOCHONDRIAL IMPORT PROTEIN 1"/>
    <property type="match status" value="1"/>
</dbReference>
<dbReference type="GO" id="GO:0070096">
    <property type="term" value="P:mitochondrial outer membrane translocase complex assembly"/>
    <property type="evidence" value="ECO:0007669"/>
    <property type="project" value="TreeGrafter"/>
</dbReference>
<dbReference type="STRING" id="5486.A0A367Y0R1"/>
<dbReference type="EMBL" id="QLNQ01000027">
    <property type="protein sequence ID" value="RCK59466.1"/>
    <property type="molecule type" value="Genomic_DNA"/>
</dbReference>
<dbReference type="Proteomes" id="UP000253472">
    <property type="component" value="Unassembled WGS sequence"/>
</dbReference>
<dbReference type="AlphaFoldDB" id="A0A367Y0R1"/>
<comment type="caution">
    <text evidence="1">The sequence shown here is derived from an EMBL/GenBank/DDBJ whole genome shotgun (WGS) entry which is preliminary data.</text>
</comment>
<gene>
    <name evidence="1" type="ORF">Cantr_07458</name>
</gene>
<evidence type="ECO:0000313" key="1">
    <source>
        <dbReference type="EMBL" id="RCK59466.1"/>
    </source>
</evidence>
<dbReference type="InterPro" id="IPR013262">
    <property type="entry name" value="OMP_MIM1/TOM13_mt"/>
</dbReference>
<evidence type="ECO:0000313" key="2">
    <source>
        <dbReference type="Proteomes" id="UP000253472"/>
    </source>
</evidence>
<protein>
    <submittedName>
        <fullName evidence="1">Mitochondrial import protein 1</fullName>
    </submittedName>
</protein>
<keyword evidence="2" id="KW-1185">Reference proteome</keyword>
<name>A0A367Y0R1_9ASCO</name>
<sequence>MSQEYKKPNVSQSSESPLVDGLTEANDLIVLEEQLSADEIVLNADIIHTEKLIEESRSLDRLPPFAVYLFRILKKAAINLVLPFINGMMLGFGEILAHEIGFRYNWSGARVEPPRRLEQKRRETSSKYL</sequence>